<evidence type="ECO:0000313" key="6">
    <source>
        <dbReference type="EMBL" id="MDC9032215.1"/>
    </source>
</evidence>
<comment type="caution">
    <text evidence="6">The sequence shown here is derived from an EMBL/GenBank/DDBJ whole genome shotgun (WGS) entry which is preliminary data.</text>
</comment>
<comment type="catalytic activity">
    <reaction evidence="5">
        <text>diphosphate + H2O = 2 phosphate + H(+)</text>
        <dbReference type="Rhea" id="RHEA:24576"/>
        <dbReference type="ChEBI" id="CHEBI:15377"/>
        <dbReference type="ChEBI" id="CHEBI:15378"/>
        <dbReference type="ChEBI" id="CHEBI:33019"/>
        <dbReference type="ChEBI" id="CHEBI:43474"/>
        <dbReference type="EC" id="3.6.1.1"/>
    </reaction>
</comment>
<feature type="binding site" evidence="5">
    <location>
        <position position="56"/>
    </location>
    <ligand>
        <name>substrate</name>
    </ligand>
</feature>
<feature type="binding site" evidence="5">
    <location>
        <position position="44"/>
    </location>
    <ligand>
        <name>substrate</name>
    </ligand>
</feature>
<feature type="binding site" evidence="5">
    <location>
        <position position="66"/>
    </location>
    <ligand>
        <name>Mg(2+)</name>
        <dbReference type="ChEBI" id="CHEBI:18420"/>
        <label>1</label>
    </ligand>
</feature>
<evidence type="ECO:0000256" key="1">
    <source>
        <dbReference type="ARBA" id="ARBA00001946"/>
    </source>
</evidence>
<evidence type="ECO:0000313" key="7">
    <source>
        <dbReference type="Proteomes" id="UP001221763"/>
    </source>
</evidence>
<dbReference type="CDD" id="cd00412">
    <property type="entry name" value="pyrophosphatase"/>
    <property type="match status" value="1"/>
</dbReference>
<evidence type="ECO:0000256" key="2">
    <source>
        <dbReference type="ARBA" id="ARBA00022723"/>
    </source>
</evidence>
<organism evidence="6 7">
    <name type="scientific">Columbia Basin potato purple top phytoplasma</name>
    <dbReference type="NCBI Taxonomy" id="307134"/>
    <lineage>
        <taxon>Bacteria</taxon>
        <taxon>Bacillati</taxon>
        <taxon>Mycoplasmatota</taxon>
        <taxon>Mollicutes</taxon>
        <taxon>Acholeplasmatales</taxon>
        <taxon>Acholeplasmataceae</taxon>
        <taxon>Candidatus Phytoplasma</taxon>
        <taxon>16SrVI (Clover proliferation group)</taxon>
    </lineage>
</organism>
<feature type="binding site" evidence="5">
    <location>
        <position position="71"/>
    </location>
    <ligand>
        <name>Mg(2+)</name>
        <dbReference type="ChEBI" id="CHEBI:18420"/>
        <label>1</label>
    </ligand>
</feature>
<name>A0ABT5L9E9_9MOLU</name>
<dbReference type="Pfam" id="PF00719">
    <property type="entry name" value="Pyrophosphatase"/>
    <property type="match status" value="1"/>
</dbReference>
<keyword evidence="2 5" id="KW-0479">Metal-binding</keyword>
<evidence type="ECO:0000256" key="4">
    <source>
        <dbReference type="ARBA" id="ARBA00022842"/>
    </source>
</evidence>
<reference evidence="6 7" key="1">
    <citation type="journal article" date="2023" name="Plant">
        <title>Draft Genome Sequence Resource of CBPPT1, a 'Candidatus Phytoplasma trifolii'-Related Strain Associated with Potato Purple Top Disease in the Columbia Basin, U.S.A.</title>
        <authorList>
            <person name="Wei W."/>
            <person name="Shao J."/>
            <person name="Bottner-Parker K.D."/>
            <person name="Zhao Y."/>
        </authorList>
    </citation>
    <scope>NUCLEOTIDE SEQUENCE [LARGE SCALE GENOMIC DNA]</scope>
    <source>
        <strain evidence="6 7">CBPPT1</strain>
    </source>
</reference>
<dbReference type="InterPro" id="IPR008162">
    <property type="entry name" value="Pyrophosphatase"/>
</dbReference>
<dbReference type="RefSeq" id="WP_273585412.1">
    <property type="nucleotide sequence ID" value="NZ_JANHJP010000009.1"/>
</dbReference>
<comment type="subunit">
    <text evidence="5">Homohexamer.</text>
</comment>
<keyword evidence="5" id="KW-0963">Cytoplasm</keyword>
<dbReference type="Gene3D" id="3.90.80.10">
    <property type="entry name" value="Inorganic pyrophosphatase"/>
    <property type="match status" value="1"/>
</dbReference>
<dbReference type="InterPro" id="IPR036649">
    <property type="entry name" value="Pyrophosphatase_sf"/>
</dbReference>
<feature type="binding site" evidence="5">
    <location>
        <position position="103"/>
    </location>
    <ligand>
        <name>Mg(2+)</name>
        <dbReference type="ChEBI" id="CHEBI:18420"/>
        <label>1</label>
    </ligand>
</feature>
<evidence type="ECO:0000256" key="5">
    <source>
        <dbReference type="HAMAP-Rule" id="MF_00209"/>
    </source>
</evidence>
<evidence type="ECO:0000256" key="3">
    <source>
        <dbReference type="ARBA" id="ARBA00022801"/>
    </source>
</evidence>
<keyword evidence="4 5" id="KW-0460">Magnesium</keyword>
<dbReference type="PANTHER" id="PTHR10286">
    <property type="entry name" value="INORGANIC PYROPHOSPHATASE"/>
    <property type="match status" value="1"/>
</dbReference>
<comment type="subcellular location">
    <subcellularLocation>
        <location evidence="5">Cytoplasm</location>
    </subcellularLocation>
</comment>
<feature type="binding site" evidence="5">
    <location>
        <position position="140"/>
    </location>
    <ligand>
        <name>substrate</name>
    </ligand>
</feature>
<feature type="binding site" evidence="5">
    <location>
        <position position="30"/>
    </location>
    <ligand>
        <name>substrate</name>
    </ligand>
</feature>
<accession>A0ABT5L9E9</accession>
<keyword evidence="7" id="KW-1185">Reference proteome</keyword>
<comment type="similarity">
    <text evidence="5">Belongs to the PPase family.</text>
</comment>
<proteinExistence type="inferred from homology"/>
<dbReference type="HAMAP" id="MF_00209">
    <property type="entry name" value="Inorganic_PPase"/>
    <property type="match status" value="1"/>
</dbReference>
<keyword evidence="3 5" id="KW-0378">Hydrolase</keyword>
<gene>
    <name evidence="5" type="primary">ppa</name>
    <name evidence="6" type="ORF">M8044_000438</name>
</gene>
<comment type="function">
    <text evidence="5">Catalyzes the hydrolysis of inorganic pyrophosphate (PPi) forming two phosphate ions.</text>
</comment>
<dbReference type="Proteomes" id="UP001221763">
    <property type="component" value="Unassembled WGS sequence"/>
</dbReference>
<dbReference type="EC" id="3.6.1.1" evidence="5"/>
<feature type="binding site" evidence="5">
    <location>
        <position position="71"/>
    </location>
    <ligand>
        <name>Mg(2+)</name>
        <dbReference type="ChEBI" id="CHEBI:18420"/>
        <label>2</label>
    </ligand>
</feature>
<protein>
    <recommendedName>
        <fullName evidence="5">Inorganic pyrophosphatase</fullName>
        <ecNumber evidence="5">3.6.1.1</ecNumber>
    </recommendedName>
    <alternativeName>
        <fullName evidence="5">Pyrophosphate phospho-hydrolase</fullName>
        <shortName evidence="5">PPase</shortName>
    </alternativeName>
</protein>
<sequence>MNFLQNIDPKRITPEDFLVVIEIPIGDKKKYEIDKETGLLKLDRILNTSFVYPSNYGFIPLTLCDDKDPLDVFVLSREKLDPMVLVQCRPIGVIEMIDNGELDEKIIAIPVKDPFMSEYQDINNIPNSFLTEMKHFLIHYKDLENKTVFIKSLEGKNKALSVIQNALNKHREK</sequence>
<dbReference type="EMBL" id="JANHJP010000009">
    <property type="protein sequence ID" value="MDC9032215.1"/>
    <property type="molecule type" value="Genomic_DNA"/>
</dbReference>
<comment type="cofactor">
    <cofactor evidence="1 5">
        <name>Mg(2+)</name>
        <dbReference type="ChEBI" id="CHEBI:18420"/>
    </cofactor>
</comment>
<dbReference type="SUPFAM" id="SSF50324">
    <property type="entry name" value="Inorganic pyrophosphatase"/>
    <property type="match status" value="1"/>
</dbReference>